<keyword evidence="4" id="KW-0418">Kinase</keyword>
<evidence type="ECO:0000256" key="3">
    <source>
        <dbReference type="ARBA" id="ARBA00022679"/>
    </source>
</evidence>
<feature type="domain" description="Carbohydrate kinase FGGY C-terminal" evidence="6">
    <location>
        <begin position="42"/>
        <end position="148"/>
    </location>
</feature>
<dbReference type="OrthoDB" id="9782710at2"/>
<dbReference type="Gene3D" id="3.30.420.40">
    <property type="match status" value="1"/>
</dbReference>
<keyword evidence="3" id="KW-0808">Transferase</keyword>
<organism evidence="7 8">
    <name type="scientific">Acrocarpospora corrugata</name>
    <dbReference type="NCBI Taxonomy" id="35763"/>
    <lineage>
        <taxon>Bacteria</taxon>
        <taxon>Bacillati</taxon>
        <taxon>Actinomycetota</taxon>
        <taxon>Actinomycetes</taxon>
        <taxon>Streptosporangiales</taxon>
        <taxon>Streptosporangiaceae</taxon>
        <taxon>Acrocarpospora</taxon>
    </lineage>
</organism>
<sequence length="170" mass="17572">MYGRDLAGVAEAQAAGVVAVHQNLGLVDDLNAGENMYLGRAYPRRGLFADRALPSLAGERYPVRDPDARGVLVWLSPATAPAQMYRAMLEGVAQVLGTLLDALPVAECPLPVCGGGTARPVAAVMADITERPIVTVDAAFSAAFGAATSTAPSQSAATAPRNCWNPSPLL</sequence>
<dbReference type="Pfam" id="PF02782">
    <property type="entry name" value="FGGY_C"/>
    <property type="match status" value="1"/>
</dbReference>
<reference evidence="7 8" key="1">
    <citation type="submission" date="2019-10" db="EMBL/GenBank/DDBJ databases">
        <title>Whole genome shotgun sequence of Acrocarpospora corrugata NBRC 13972.</title>
        <authorList>
            <person name="Ichikawa N."/>
            <person name="Kimura A."/>
            <person name="Kitahashi Y."/>
            <person name="Komaki H."/>
            <person name="Oguchi A."/>
        </authorList>
    </citation>
    <scope>NUCLEOTIDE SEQUENCE [LARGE SCALE GENOMIC DNA]</scope>
    <source>
        <strain evidence="7 8">NBRC 13972</strain>
    </source>
</reference>
<evidence type="ECO:0000256" key="2">
    <source>
        <dbReference type="ARBA" id="ARBA00022629"/>
    </source>
</evidence>
<protein>
    <recommendedName>
        <fullName evidence="6">Carbohydrate kinase FGGY C-terminal domain-containing protein</fullName>
    </recommendedName>
</protein>
<feature type="region of interest" description="Disordered" evidence="5">
    <location>
        <begin position="151"/>
        <end position="170"/>
    </location>
</feature>
<dbReference type="GO" id="GO:0042732">
    <property type="term" value="P:D-xylose metabolic process"/>
    <property type="evidence" value="ECO:0007669"/>
    <property type="project" value="UniProtKB-KW"/>
</dbReference>
<dbReference type="Proteomes" id="UP000334990">
    <property type="component" value="Unassembled WGS sequence"/>
</dbReference>
<dbReference type="EMBL" id="BLAD01000040">
    <property type="protein sequence ID" value="GER99514.1"/>
    <property type="molecule type" value="Genomic_DNA"/>
</dbReference>
<evidence type="ECO:0000256" key="4">
    <source>
        <dbReference type="ARBA" id="ARBA00022777"/>
    </source>
</evidence>
<comment type="caution">
    <text evidence="7">The sequence shown here is derived from an EMBL/GenBank/DDBJ whole genome shotgun (WGS) entry which is preliminary data.</text>
</comment>
<dbReference type="PANTHER" id="PTHR43095:SF5">
    <property type="entry name" value="XYLULOSE KINASE"/>
    <property type="match status" value="1"/>
</dbReference>
<dbReference type="InterPro" id="IPR050406">
    <property type="entry name" value="FGGY_Carb_Kinase"/>
</dbReference>
<feature type="compositionally biased region" description="Low complexity" evidence="5">
    <location>
        <begin position="151"/>
        <end position="160"/>
    </location>
</feature>
<keyword evidence="2" id="KW-0859">Xylose metabolism</keyword>
<dbReference type="GO" id="GO:0016301">
    <property type="term" value="F:kinase activity"/>
    <property type="evidence" value="ECO:0007669"/>
    <property type="project" value="UniProtKB-KW"/>
</dbReference>
<dbReference type="InterPro" id="IPR043129">
    <property type="entry name" value="ATPase_NBD"/>
</dbReference>
<dbReference type="RefSeq" id="WP_155335900.1">
    <property type="nucleotide sequence ID" value="NZ_BAAABN010000042.1"/>
</dbReference>
<keyword evidence="2" id="KW-0119">Carbohydrate metabolism</keyword>
<evidence type="ECO:0000256" key="5">
    <source>
        <dbReference type="SAM" id="MobiDB-lite"/>
    </source>
</evidence>
<dbReference type="InterPro" id="IPR018485">
    <property type="entry name" value="FGGY_C"/>
</dbReference>
<evidence type="ECO:0000313" key="7">
    <source>
        <dbReference type="EMBL" id="GER99514.1"/>
    </source>
</evidence>
<dbReference type="SUPFAM" id="SSF53067">
    <property type="entry name" value="Actin-like ATPase domain"/>
    <property type="match status" value="1"/>
</dbReference>
<dbReference type="PANTHER" id="PTHR43095">
    <property type="entry name" value="SUGAR KINASE"/>
    <property type="match status" value="1"/>
</dbReference>
<accession>A0A5M3VRW4</accession>
<gene>
    <name evidence="7" type="ORF">Acor_15780</name>
</gene>
<evidence type="ECO:0000313" key="8">
    <source>
        <dbReference type="Proteomes" id="UP000334990"/>
    </source>
</evidence>
<evidence type="ECO:0000259" key="6">
    <source>
        <dbReference type="Pfam" id="PF02782"/>
    </source>
</evidence>
<dbReference type="AlphaFoldDB" id="A0A5M3VRW4"/>
<evidence type="ECO:0000256" key="1">
    <source>
        <dbReference type="ARBA" id="ARBA00009156"/>
    </source>
</evidence>
<comment type="similarity">
    <text evidence="1">Belongs to the FGGY kinase family.</text>
</comment>
<keyword evidence="8" id="KW-1185">Reference proteome</keyword>
<name>A0A5M3VRW4_9ACTN</name>
<proteinExistence type="inferred from homology"/>